<proteinExistence type="predicted"/>
<keyword evidence="2" id="KW-1185">Reference proteome</keyword>
<organism evidence="1 2">
    <name type="scientific">Pseudanabaena cinerea FACHB-1277</name>
    <dbReference type="NCBI Taxonomy" id="2949581"/>
    <lineage>
        <taxon>Bacteria</taxon>
        <taxon>Bacillati</taxon>
        <taxon>Cyanobacteriota</taxon>
        <taxon>Cyanophyceae</taxon>
        <taxon>Pseudanabaenales</taxon>
        <taxon>Pseudanabaenaceae</taxon>
        <taxon>Pseudanabaena</taxon>
        <taxon>Pseudanabaena cinerea</taxon>
    </lineage>
</organism>
<dbReference type="EMBL" id="JACJPY010000016">
    <property type="protein sequence ID" value="MBD2149940.1"/>
    <property type="molecule type" value="Genomic_DNA"/>
</dbReference>
<accession>A0A926URJ4</accession>
<dbReference type="SUPFAM" id="SSF52540">
    <property type="entry name" value="P-loop containing nucleoside triphosphate hydrolases"/>
    <property type="match status" value="1"/>
</dbReference>
<dbReference type="Gene3D" id="1.25.40.10">
    <property type="entry name" value="Tetratricopeptide repeat domain"/>
    <property type="match status" value="1"/>
</dbReference>
<name>A0A926URJ4_9CYAN</name>
<dbReference type="Gene3D" id="3.40.50.300">
    <property type="entry name" value="P-loop containing nucleotide triphosphate hydrolases"/>
    <property type="match status" value="1"/>
</dbReference>
<keyword evidence="1" id="KW-0547">Nucleotide-binding</keyword>
<dbReference type="InterPro" id="IPR027417">
    <property type="entry name" value="P-loop_NTPase"/>
</dbReference>
<dbReference type="RefSeq" id="WP_190350312.1">
    <property type="nucleotide sequence ID" value="NZ_JACJPY010000016.1"/>
</dbReference>
<dbReference type="GO" id="GO:0005524">
    <property type="term" value="F:ATP binding"/>
    <property type="evidence" value="ECO:0007669"/>
    <property type="project" value="UniProtKB-KW"/>
</dbReference>
<dbReference type="SUPFAM" id="SSF48452">
    <property type="entry name" value="TPR-like"/>
    <property type="match status" value="1"/>
</dbReference>
<dbReference type="PANTHER" id="PTHR47691:SF3">
    <property type="entry name" value="HTH-TYPE TRANSCRIPTIONAL REGULATOR RV0890C-RELATED"/>
    <property type="match status" value="1"/>
</dbReference>
<comment type="caution">
    <text evidence="1">The sequence shown here is derived from an EMBL/GenBank/DDBJ whole genome shotgun (WGS) entry which is preliminary data.</text>
</comment>
<evidence type="ECO:0000313" key="2">
    <source>
        <dbReference type="Proteomes" id="UP000631421"/>
    </source>
</evidence>
<dbReference type="PANTHER" id="PTHR47691">
    <property type="entry name" value="REGULATOR-RELATED"/>
    <property type="match status" value="1"/>
</dbReference>
<dbReference type="Proteomes" id="UP000631421">
    <property type="component" value="Unassembled WGS sequence"/>
</dbReference>
<protein>
    <submittedName>
        <fullName evidence="1">ATP-binding protein</fullName>
    </submittedName>
</protein>
<sequence>MTYLFYLKSSNPHLLILPISFVAPSGLEYRYLRENKGDLKLLSTPDLEVLPPQFEAIIFVSAKESNLLPTGITAKLKRQVSLLDIFQAIATTLDAPAITQAINPDEQFQKVREALSAQSTLLIIDNLETIEDKEKIISFLNDLPNTTKAVITSRELQVIYAPLRLGALSEMDSLELIVQQADEKGLDLSDAEILQLYQRFGGVPVALIYAIGQLANGFPLANLIDPAIQLFADIGRFCFENSIQSISHRPAYQLLLAIALFHQSPRREALISVAGLEANDVIASESLTKLERLSLVFQEGERYGMSALTREYALQELQRQSEKEAEMRDRWINWHLEFSQKYGGKDWGDWHSQYDYLEAEWENLASVLDWCAIRDRYIDGRDIGVSLAYYLYLYGHWDRGMAILGWVIEAGERREDWLTVVQLKSMGGWIMLMMGQLDYAEHHLSYGWQLSNDYGSMFTRCEIADNLAILYIRKGDYPTARQWSETCDRLTLELEDPDRTRFQIYGLCTAADLFYQEQNYVKAKELYQAALDLALKIQWQRYTNYTRGWLADIAIIEGDFPKAEKLLMTGFIAAERNHDRQRIAFFERCYARLEFAKGNFERSQEWGIKAKESFYRLGMKSEMAQMEEFNALQFNALNKLNYGHILQ</sequence>
<reference evidence="1" key="2">
    <citation type="submission" date="2020-08" db="EMBL/GenBank/DDBJ databases">
        <authorList>
            <person name="Chen M."/>
            <person name="Teng W."/>
            <person name="Zhao L."/>
            <person name="Hu C."/>
            <person name="Zhou Y."/>
            <person name="Han B."/>
            <person name="Song L."/>
            <person name="Shu W."/>
        </authorList>
    </citation>
    <scope>NUCLEOTIDE SEQUENCE</scope>
    <source>
        <strain evidence="1">FACHB-1277</strain>
    </source>
</reference>
<gene>
    <name evidence="1" type="ORF">H6F44_07370</name>
</gene>
<evidence type="ECO:0000313" key="1">
    <source>
        <dbReference type="EMBL" id="MBD2149940.1"/>
    </source>
</evidence>
<reference evidence="1" key="1">
    <citation type="journal article" date="2015" name="ISME J.">
        <title>Draft Genome Sequence of Streptomyces incarnatus NRRL8089, which Produces the Nucleoside Antibiotic Sinefungin.</title>
        <authorList>
            <person name="Oshima K."/>
            <person name="Hattori M."/>
            <person name="Shimizu H."/>
            <person name="Fukuda K."/>
            <person name="Nemoto M."/>
            <person name="Inagaki K."/>
            <person name="Tamura T."/>
        </authorList>
    </citation>
    <scope>NUCLEOTIDE SEQUENCE</scope>
    <source>
        <strain evidence="1">FACHB-1277</strain>
    </source>
</reference>
<keyword evidence="1" id="KW-0067">ATP-binding</keyword>
<dbReference type="AlphaFoldDB" id="A0A926URJ4"/>
<dbReference type="InterPro" id="IPR011990">
    <property type="entry name" value="TPR-like_helical_dom_sf"/>
</dbReference>